<dbReference type="Gene3D" id="1.10.132.60">
    <property type="entry name" value="DNA polymerase family B, C-terminal domain"/>
    <property type="match status" value="1"/>
</dbReference>
<evidence type="ECO:0000256" key="4">
    <source>
        <dbReference type="ARBA" id="ARBA00022679"/>
    </source>
</evidence>
<dbReference type="Pfam" id="PF03104">
    <property type="entry name" value="DNA_pol_B_exo1"/>
    <property type="match status" value="1"/>
</dbReference>
<comment type="similarity">
    <text evidence="2">Belongs to the DNA polymerase type-B family.</text>
</comment>
<feature type="domain" description="Zinc finger DNA-directed DNA polymerase family B alpha" evidence="16">
    <location>
        <begin position="1416"/>
        <end position="1600"/>
    </location>
</feature>
<dbReference type="Gene3D" id="1.10.287.690">
    <property type="entry name" value="Helix hairpin bin"/>
    <property type="match status" value="1"/>
</dbReference>
<feature type="compositionally biased region" description="Low complexity" evidence="13">
    <location>
        <begin position="248"/>
        <end position="279"/>
    </location>
</feature>
<dbReference type="GO" id="GO:0006273">
    <property type="term" value="P:lagging strand elongation"/>
    <property type="evidence" value="ECO:0007669"/>
    <property type="project" value="TreeGrafter"/>
</dbReference>
<gene>
    <name evidence="18" type="ORF">Pfra01_001066500</name>
</gene>
<dbReference type="GO" id="GO:0003682">
    <property type="term" value="F:chromatin binding"/>
    <property type="evidence" value="ECO:0007669"/>
    <property type="project" value="TreeGrafter"/>
</dbReference>
<dbReference type="InterPro" id="IPR045846">
    <property type="entry name" value="POLBc_alpha"/>
</dbReference>
<dbReference type="SUPFAM" id="SSF52047">
    <property type="entry name" value="RNI-like"/>
    <property type="match status" value="2"/>
</dbReference>
<evidence type="ECO:0000259" key="14">
    <source>
        <dbReference type="Pfam" id="PF00136"/>
    </source>
</evidence>
<evidence type="ECO:0000256" key="7">
    <source>
        <dbReference type="ARBA" id="ARBA00022723"/>
    </source>
</evidence>
<evidence type="ECO:0000256" key="3">
    <source>
        <dbReference type="ARBA" id="ARBA00012417"/>
    </source>
</evidence>
<dbReference type="GO" id="GO:0003697">
    <property type="term" value="F:single-stranded DNA binding"/>
    <property type="evidence" value="ECO:0007669"/>
    <property type="project" value="TreeGrafter"/>
</dbReference>
<evidence type="ECO:0000256" key="12">
    <source>
        <dbReference type="ARBA" id="ARBA00023242"/>
    </source>
</evidence>
<feature type="domain" description="DNA-directed DNA polymerase family B exonuclease" evidence="15">
    <location>
        <begin position="574"/>
        <end position="832"/>
    </location>
</feature>
<keyword evidence="10" id="KW-0239">DNA-directed DNA polymerase</keyword>
<dbReference type="GO" id="GO:1902975">
    <property type="term" value="P:mitotic DNA replication initiation"/>
    <property type="evidence" value="ECO:0007669"/>
    <property type="project" value="InterPro"/>
</dbReference>
<dbReference type="PANTHER" id="PTHR45861:SF1">
    <property type="entry name" value="DNA POLYMERASE ALPHA CATALYTIC SUBUNIT"/>
    <property type="match status" value="1"/>
</dbReference>
<dbReference type="Gene3D" id="3.80.10.10">
    <property type="entry name" value="Ribonuclease Inhibitor"/>
    <property type="match status" value="2"/>
</dbReference>
<keyword evidence="6" id="KW-0235">DNA replication</keyword>
<evidence type="ECO:0000256" key="10">
    <source>
        <dbReference type="ARBA" id="ARBA00022932"/>
    </source>
</evidence>
<protein>
    <recommendedName>
        <fullName evidence="3">DNA-directed DNA polymerase</fullName>
        <ecNumber evidence="3">2.7.7.7</ecNumber>
    </recommendedName>
</protein>
<keyword evidence="11" id="KW-0238">DNA-binding</keyword>
<evidence type="ECO:0000259" key="16">
    <source>
        <dbReference type="Pfam" id="PF08996"/>
    </source>
</evidence>
<dbReference type="GO" id="GO:0003688">
    <property type="term" value="F:DNA replication origin binding"/>
    <property type="evidence" value="ECO:0007669"/>
    <property type="project" value="TreeGrafter"/>
</dbReference>
<feature type="region of interest" description="Disordered" evidence="13">
    <location>
        <begin position="1568"/>
        <end position="1590"/>
    </location>
</feature>
<dbReference type="SUPFAM" id="SSF56672">
    <property type="entry name" value="DNA/RNA polymerases"/>
    <property type="match status" value="1"/>
</dbReference>
<evidence type="ECO:0000259" key="17">
    <source>
        <dbReference type="Pfam" id="PF12254"/>
    </source>
</evidence>
<organism evidence="18 19">
    <name type="scientific">Phytophthora fragariaefolia</name>
    <dbReference type="NCBI Taxonomy" id="1490495"/>
    <lineage>
        <taxon>Eukaryota</taxon>
        <taxon>Sar</taxon>
        <taxon>Stramenopiles</taxon>
        <taxon>Oomycota</taxon>
        <taxon>Peronosporomycetes</taxon>
        <taxon>Peronosporales</taxon>
        <taxon>Peronosporaceae</taxon>
        <taxon>Phytophthora</taxon>
    </lineage>
</organism>
<dbReference type="SUPFAM" id="SSF53098">
    <property type="entry name" value="Ribonuclease H-like"/>
    <property type="match status" value="1"/>
</dbReference>
<name>A0A9W7CT88_9STRA</name>
<dbReference type="FunFam" id="3.30.70.2820:FF:000004">
    <property type="entry name" value="DNA polymerase"/>
    <property type="match status" value="1"/>
</dbReference>
<keyword evidence="4" id="KW-0808">Transferase</keyword>
<dbReference type="GO" id="GO:0008270">
    <property type="term" value="F:zinc ion binding"/>
    <property type="evidence" value="ECO:0007669"/>
    <property type="project" value="UniProtKB-KW"/>
</dbReference>
<dbReference type="InterPro" id="IPR006172">
    <property type="entry name" value="DNA-dir_DNA_pol_B"/>
</dbReference>
<dbReference type="SMART" id="SM00368">
    <property type="entry name" value="LRR_RI"/>
    <property type="match status" value="5"/>
</dbReference>
<evidence type="ECO:0000256" key="1">
    <source>
        <dbReference type="ARBA" id="ARBA00004123"/>
    </source>
</evidence>
<feature type="region of interest" description="Disordered" evidence="13">
    <location>
        <begin position="996"/>
        <end position="1026"/>
    </location>
</feature>
<feature type="compositionally biased region" description="Basic and acidic residues" evidence="13">
    <location>
        <begin position="312"/>
        <end position="321"/>
    </location>
</feature>
<evidence type="ECO:0000256" key="11">
    <source>
        <dbReference type="ARBA" id="ARBA00023125"/>
    </source>
</evidence>
<evidence type="ECO:0000256" key="2">
    <source>
        <dbReference type="ARBA" id="ARBA00005755"/>
    </source>
</evidence>
<keyword evidence="8" id="KW-0863">Zinc-finger</keyword>
<proteinExistence type="inferred from homology"/>
<keyword evidence="19" id="KW-1185">Reference proteome</keyword>
<comment type="caution">
    <text evidence="18">The sequence shown here is derived from an EMBL/GenBank/DDBJ whole genome shotgun (WGS) entry which is preliminary data.</text>
</comment>
<dbReference type="CDD" id="cd05532">
    <property type="entry name" value="POLBc_alpha"/>
    <property type="match status" value="1"/>
</dbReference>
<keyword evidence="7" id="KW-0479">Metal-binding</keyword>
<feature type="domain" description="DNA polymerase alpha catalytic subunit N-terminal" evidence="17">
    <location>
        <begin position="63"/>
        <end position="137"/>
    </location>
</feature>
<dbReference type="FunFam" id="1.10.287.690:FF:000004">
    <property type="entry name" value="DNA polymerase"/>
    <property type="match status" value="1"/>
</dbReference>
<dbReference type="Pfam" id="PF12254">
    <property type="entry name" value="DNA_pol_alpha_N"/>
    <property type="match status" value="1"/>
</dbReference>
<dbReference type="InterPro" id="IPR023211">
    <property type="entry name" value="DNA_pol_palm_dom_sf"/>
</dbReference>
<dbReference type="Pfam" id="PF00136">
    <property type="entry name" value="DNA_pol_B"/>
    <property type="match status" value="1"/>
</dbReference>
<dbReference type="EC" id="2.7.7.7" evidence="3"/>
<dbReference type="InterPro" id="IPR024647">
    <property type="entry name" value="DNA_pol_a_cat_su_N"/>
</dbReference>
<dbReference type="NCBIfam" id="TIGR00592">
    <property type="entry name" value="pol2"/>
    <property type="match status" value="1"/>
</dbReference>
<dbReference type="Proteomes" id="UP001165121">
    <property type="component" value="Unassembled WGS sequence"/>
</dbReference>
<keyword evidence="12" id="KW-0539">Nucleus</keyword>
<feature type="region of interest" description="Disordered" evidence="13">
    <location>
        <begin position="201"/>
        <end position="386"/>
    </location>
</feature>
<dbReference type="Gene3D" id="3.90.1600.10">
    <property type="entry name" value="Palm domain of DNA polymerase"/>
    <property type="match status" value="1"/>
</dbReference>
<dbReference type="Gene3D" id="1.10.3200.20">
    <property type="entry name" value="DNA Polymerase alpha, zinc finger"/>
    <property type="match status" value="1"/>
</dbReference>
<dbReference type="FunFam" id="3.30.420.10:FF:000135">
    <property type="entry name" value="DNA polymerase"/>
    <property type="match status" value="1"/>
</dbReference>
<evidence type="ECO:0000313" key="19">
    <source>
        <dbReference type="Proteomes" id="UP001165121"/>
    </source>
</evidence>
<dbReference type="InterPro" id="IPR038256">
    <property type="entry name" value="Pol_alpha_znc_sf"/>
</dbReference>
<feature type="compositionally biased region" description="Acidic residues" evidence="13">
    <location>
        <begin position="121"/>
        <end position="144"/>
    </location>
</feature>
<reference evidence="18" key="1">
    <citation type="submission" date="2023-04" db="EMBL/GenBank/DDBJ databases">
        <title>Phytophthora fragariaefolia NBRC 109709.</title>
        <authorList>
            <person name="Ichikawa N."/>
            <person name="Sato H."/>
            <person name="Tonouchi N."/>
        </authorList>
    </citation>
    <scope>NUCLEOTIDE SEQUENCE</scope>
    <source>
        <strain evidence="18">NBRC 109709</strain>
    </source>
</reference>
<dbReference type="GO" id="GO:0003887">
    <property type="term" value="F:DNA-directed DNA polymerase activity"/>
    <property type="evidence" value="ECO:0007669"/>
    <property type="project" value="UniProtKB-KW"/>
</dbReference>
<dbReference type="OrthoDB" id="6755010at2759"/>
<keyword evidence="9" id="KW-0862">Zinc</keyword>
<evidence type="ECO:0000256" key="6">
    <source>
        <dbReference type="ARBA" id="ARBA00022705"/>
    </source>
</evidence>
<dbReference type="GO" id="GO:0005658">
    <property type="term" value="C:alpha DNA polymerase:primase complex"/>
    <property type="evidence" value="ECO:0007669"/>
    <property type="project" value="TreeGrafter"/>
</dbReference>
<dbReference type="InterPro" id="IPR042087">
    <property type="entry name" value="DNA_pol_B_thumb"/>
</dbReference>
<dbReference type="Gene3D" id="3.30.70.2820">
    <property type="match status" value="1"/>
</dbReference>
<dbReference type="SMART" id="SM00486">
    <property type="entry name" value="POLBc"/>
    <property type="match status" value="1"/>
</dbReference>
<feature type="region of interest" description="Disordered" evidence="13">
    <location>
        <begin position="2682"/>
        <end position="2726"/>
    </location>
</feature>
<dbReference type="InterPro" id="IPR036397">
    <property type="entry name" value="RNaseH_sf"/>
</dbReference>
<dbReference type="PROSITE" id="PS00116">
    <property type="entry name" value="DNA_POLYMERASE_B"/>
    <property type="match status" value="1"/>
</dbReference>
<dbReference type="Pfam" id="PF08996">
    <property type="entry name" value="zf-DNA_Pol"/>
    <property type="match status" value="1"/>
</dbReference>
<dbReference type="InterPro" id="IPR006134">
    <property type="entry name" value="DNA-dir_DNA_pol_B_multi_dom"/>
</dbReference>
<dbReference type="GO" id="GO:0000166">
    <property type="term" value="F:nucleotide binding"/>
    <property type="evidence" value="ECO:0007669"/>
    <property type="project" value="InterPro"/>
</dbReference>
<feature type="compositionally biased region" description="Basic and acidic residues" evidence="13">
    <location>
        <begin position="328"/>
        <end position="358"/>
    </location>
</feature>
<dbReference type="CDD" id="cd05776">
    <property type="entry name" value="DNA_polB_alpha_exo"/>
    <property type="match status" value="1"/>
</dbReference>
<dbReference type="InterPro" id="IPR043502">
    <property type="entry name" value="DNA/RNA_pol_sf"/>
</dbReference>
<feature type="compositionally biased region" description="Acidic residues" evidence="13">
    <location>
        <begin position="284"/>
        <end position="311"/>
    </location>
</feature>
<sequence length="2821" mass="315646">MYLSLPQHHSINPTSSSVVSMLPVVVLSSSCINNTNSQQLINSSSSSSVPSIEAEPAGRKQALEEIKRMREGGAAPEDVAASAGSRLAQYKPQEESIYKAVTEQEYEEIVRQRRQGLPFVENDDGEMGYYDDGEEQFFESDPEDGGASARDDEDDAAAGRKRSAGALSSSYVRRAKKMQRAKLGGGEGQKITNMFFSASAGKKSAGAPGAAKPAGRASAKRDIDLDSMLDDLTSNPTESRQAYARPMSYSSGSSAFSSGPSRFNATSASSSGFASSGNAVKEEEHEENAVEFDDNAYEPDEVDEPMEEASADEDRKERDASSADAAEGDIRQEKEETEPAKPVMSKREMMLRKAREARLQTSAPTARALAAPMEQKHQPEDVSMSSVPSNEVAEWWQVAGDESNVKMEDADEGESEAPPGAADSIQMYWMDAVEVRERPGKIYLIGKMKIPSPEGSRQPPTFRSCCVVVNNLQRYMYLVPKGTPLNELSKTEQQEAWMQMHEEIRNVLIPSCITSKRDQEVFRTKLVERNYAFEESNIPRGKNLFLKVKYPARYPAPPSDFCSRGGKTFSRICGAFTRPLENFLLTRRLLGPGWVEIKNVRKCTEGVSFCKMEFETFDPKNVNHIAGGMAPPPLTVMSLSLKSVCNPTTGKHEVVALSAITETGISADGGGKGTKGARHTLSHFTAIRPLDGNNGFPQTYAEAVQRDDRFGMKMENGSRGINNERLRVEINERVMLSYFLTRVQLEDPDVIVGHNLHKYALELLISRIDNFKLGGLWSKLTRLRRGRLNPMNVGEGWNEYRMDDMVNGRLFCDTYVSSKELLPSQNNYTLSYLVERLLHKQRLDVEMTEIPQILLGGPDNFVKFLRHTLDDAMFVLHLMHKLEILPLSKQLANLCGYLWTRTLEANKRAERIEYLLLHEFSRSKNKFIVPEKFKTRTEADKSNKRREASYAGGMVFAPKKGLYDNFVVLLDFMSLYPSIIREYNICFTTVERQLNEDMPGVPSSSKKKKKSKPMPQPENDEVVDDEDMDQNLDNADASAESEIPALPSSASDPGVLPAVIKRLLESRKQVKQQLKIEQKEGNVEKANMLDIRQKAIKLTANSMYGCLGFRFSRFYAKPIAALITSTGRQTLQRAKEVAEQECGYDVIYGDTDSIMVDSRTESLDEAKRIGREIQAQCNKHFKLLELEVDYIFKRILLLNKKKYAALVLKERPNSEPSFDKEVKGLDMVRRDWCVISKAVGNEVLDFILSGNSRDDVVESIHEHLEQVAERMRSGKEPIEQYVITKSLNKQPEQYPDRAKQYHVQVALALRALGKPVGAGTHIPYVLCKEEEPGSSRRAYHPDEVKRVGGKLNIDVEWYLESQIHPPVNRLCAHIEGTSSPQLAHCLGLDTAKFSHSANHFGEENDGGDAIPSVLQNDADRFKDCVPIMITCAHCKKENAFAGVFGTSEKDGSLQSGLLCPACKKDFWGFDQEGIYGNVGDDLQALLSNRLHIATRIATKVYYEAWTICSDVTCKTRTQKQSLRGNGNICSSAGCRATTTLEYPDSALYTQLKYFESLFDIERAQKKIREQKERASSTTSTTEPPPLSDRHRAVLKKLLTQAEEVRSPDMFAANSAGTVNDSHSVSFVKDSMSDFTDAEDRQLVQLALIYLRKGHHIVWTGLKQQMKGTKKPKEALRQRLKTLKRTHGCNLEAFPAWFFLTPKVDPHHFQTLRRKGASARMARQQSMRTRYKLGGNNKNSVEPTIKTSPTKVNLWPKPVISPSFPRCSSTLKLEPSPSPLLLLASVASRHEKEIADSRCARVYVELSQQDNATINKLVDDTPLLKKWVMLHKSGSKFRPRLLVISSLRLWVLKQQKVFGKTLVLRREYQLMCVQKLTALRSYSPSLPRSSTSSTISIRLVILPKQVNGYCEGPVMLHFDPGTHTETFVRLFQRLLHALRLTFPQQQTPPVKLPSDCHWYEFFVDENNSIDLPNENQNEESQVAQSTVSVHNSPAFAAMAMAYRAFCDDLGVRFRDSVPIRLEECATTSGCIDFQYCLGFPRGVNGYEQLEYPQTPFHAFTRAIAVACQPSSAQAMASCQSREIQALVRTLGRSRCFTDVVINNLEMGQSSLALLFHNLLSPLCTIEGLTLTNVQLSVRALRTLQGVIQEISMRQNNDKKKLSLKRLDFSFNRFTVAMSTELASILHQLSSGLELLQLERCGLSIGSSCQIVEALSTTEAFGVLLLELNISGNHLGLEGTKHLASWVTKTRALKWLDISRTQLDINTFAQALKLNTMLHESSLIHLDLSYNQMRTKASQDLGVILGKSKSMTTIILRGMKRYRYFHRWLPPQLQKEGALLALSEAAVVAQTAAARRNGRHVHRANGLRKHFLRNILAPMFANTDRDWDCSCMVDLSDNDLSGHRAEMLAKLFDESPWATRISLRLDHSHLHDDSVRLMYIGTNPSSNLRSLCMQGVLLLHSIRGCKTLASLSLDGNGFVKRKLHLKHQLQIEKCYSDGIVPPSPSETEQAGANALALMLGGVLNCNNYQSTVLRMGTREEAITAMHLSAAKPLRLKELSLKCQGSYVFGTHMITAAVNALAKPYAQLRVLDVTGNACGDALAQALGDMLPKNKNLQALYWDGNRTTVDGFYQFYNGLLQNHTLIMVELPIQDTRRVLHQNPPREKLFGILGKIFKTTERNQVLAKETKERKAVHSARGGTGDTGDKQRDPEQLDPSHPTTYNEAPLAQRADSIELEIKRGLESAGVALERCSSPKVSVANEDEDEDDLGRESSFRKSFSKQTSTRYPTRMASWSRQSSGEDFITQLNELDSLTSSFSRAPSHM</sequence>
<dbReference type="InterPro" id="IPR012337">
    <property type="entry name" value="RNaseH-like_sf"/>
</dbReference>
<feature type="region of interest" description="Disordered" evidence="13">
    <location>
        <begin position="40"/>
        <end position="59"/>
    </location>
</feature>
<evidence type="ECO:0000256" key="13">
    <source>
        <dbReference type="SAM" id="MobiDB-lite"/>
    </source>
</evidence>
<dbReference type="PANTHER" id="PTHR45861">
    <property type="entry name" value="DNA POLYMERASE ALPHA CATALYTIC SUBUNIT"/>
    <property type="match status" value="1"/>
</dbReference>
<feature type="region of interest" description="Disordered" evidence="13">
    <location>
        <begin position="2749"/>
        <end position="2795"/>
    </location>
</feature>
<dbReference type="Gene3D" id="6.10.10.100">
    <property type="match status" value="1"/>
</dbReference>
<dbReference type="GO" id="GO:0006272">
    <property type="term" value="P:leading strand elongation"/>
    <property type="evidence" value="ECO:0007669"/>
    <property type="project" value="TreeGrafter"/>
</dbReference>
<accession>A0A9W7CT88</accession>
<feature type="compositionally biased region" description="Low complexity" evidence="13">
    <location>
        <begin position="201"/>
        <end position="217"/>
    </location>
</feature>
<keyword evidence="5" id="KW-0548">Nucleotidyltransferase</keyword>
<feature type="region of interest" description="Disordered" evidence="13">
    <location>
        <begin position="117"/>
        <end position="172"/>
    </location>
</feature>
<dbReference type="FunFam" id="1.10.132.60:FF:000004">
    <property type="entry name" value="DNA polymerase"/>
    <property type="match status" value="1"/>
</dbReference>
<dbReference type="InterPro" id="IPR032675">
    <property type="entry name" value="LRR_dom_sf"/>
</dbReference>
<dbReference type="Gene3D" id="3.30.420.10">
    <property type="entry name" value="Ribonuclease H-like superfamily/Ribonuclease H"/>
    <property type="match status" value="1"/>
</dbReference>
<feature type="compositionally biased region" description="Polar residues" evidence="13">
    <location>
        <begin position="2773"/>
        <end position="2795"/>
    </location>
</feature>
<evidence type="ECO:0000256" key="9">
    <source>
        <dbReference type="ARBA" id="ARBA00022833"/>
    </source>
</evidence>
<dbReference type="PRINTS" id="PR00106">
    <property type="entry name" value="DNAPOLB"/>
</dbReference>
<dbReference type="Gene3D" id="2.40.50.730">
    <property type="match status" value="1"/>
</dbReference>
<evidence type="ECO:0000259" key="15">
    <source>
        <dbReference type="Pfam" id="PF03104"/>
    </source>
</evidence>
<dbReference type="InterPro" id="IPR017964">
    <property type="entry name" value="DNA-dir_DNA_pol_B_CS"/>
</dbReference>
<dbReference type="InterPro" id="IPR015088">
    <property type="entry name" value="Znf_DNA-dir_DNA_pol_B_alpha"/>
</dbReference>
<comment type="subcellular location">
    <subcellularLocation>
        <location evidence="1">Nucleus</location>
    </subcellularLocation>
</comment>
<evidence type="ECO:0000256" key="5">
    <source>
        <dbReference type="ARBA" id="ARBA00022695"/>
    </source>
</evidence>
<feature type="domain" description="DNA-directed DNA polymerase family B multifunctional" evidence="14">
    <location>
        <begin position="899"/>
        <end position="1374"/>
    </location>
</feature>
<evidence type="ECO:0000313" key="18">
    <source>
        <dbReference type="EMBL" id="GMF37752.1"/>
    </source>
</evidence>
<dbReference type="EMBL" id="BSXT01001036">
    <property type="protein sequence ID" value="GMF37752.1"/>
    <property type="molecule type" value="Genomic_DNA"/>
</dbReference>
<dbReference type="InterPro" id="IPR006133">
    <property type="entry name" value="DNA-dir_DNA_pol_B_exonuc"/>
</dbReference>
<evidence type="ECO:0000256" key="8">
    <source>
        <dbReference type="ARBA" id="ARBA00022771"/>
    </source>
</evidence>